<keyword evidence="1" id="KW-0812">Transmembrane</keyword>
<feature type="transmembrane region" description="Helical" evidence="1">
    <location>
        <begin position="90"/>
        <end position="110"/>
    </location>
</feature>
<keyword evidence="1" id="KW-1133">Transmembrane helix</keyword>
<evidence type="ECO:0000313" key="2">
    <source>
        <dbReference type="EMBL" id="SFQ18638.1"/>
    </source>
</evidence>
<feature type="transmembrane region" description="Helical" evidence="1">
    <location>
        <begin position="68"/>
        <end position="84"/>
    </location>
</feature>
<dbReference type="OrthoDB" id="9155154at2"/>
<evidence type="ECO:0000313" key="3">
    <source>
        <dbReference type="Proteomes" id="UP000199137"/>
    </source>
</evidence>
<dbReference type="Pfam" id="PF02592">
    <property type="entry name" value="Vut_1"/>
    <property type="match status" value="1"/>
</dbReference>
<evidence type="ECO:0000256" key="1">
    <source>
        <dbReference type="SAM" id="Phobius"/>
    </source>
</evidence>
<dbReference type="InterPro" id="IPR003744">
    <property type="entry name" value="YhhQ"/>
</dbReference>
<organism evidence="2 3">
    <name type="scientific">Amycolatopsis rubida</name>
    <dbReference type="NCBI Taxonomy" id="112413"/>
    <lineage>
        <taxon>Bacteria</taxon>
        <taxon>Bacillati</taxon>
        <taxon>Actinomycetota</taxon>
        <taxon>Actinomycetes</taxon>
        <taxon>Pseudonocardiales</taxon>
        <taxon>Pseudonocardiaceae</taxon>
        <taxon>Amycolatopsis</taxon>
    </lineage>
</organism>
<dbReference type="STRING" id="112413.SAMN05421854_109211"/>
<dbReference type="PANTHER" id="PTHR34300:SF2">
    <property type="entry name" value="QUEUOSINE PRECURSOR TRANSPORTER-RELATED"/>
    <property type="match status" value="1"/>
</dbReference>
<feature type="transmembrane region" description="Helical" evidence="1">
    <location>
        <begin position="34"/>
        <end position="56"/>
    </location>
</feature>
<keyword evidence="1" id="KW-0472">Membrane</keyword>
<protein>
    <recommendedName>
        <fullName evidence="4">VUT family protein</fullName>
    </recommendedName>
</protein>
<gene>
    <name evidence="2" type="ORF">SAMN05421854_109211</name>
</gene>
<accession>A0A1I5WGF1</accession>
<dbReference type="PANTHER" id="PTHR34300">
    <property type="entry name" value="QUEUOSINE PRECURSOR TRANSPORTER-RELATED"/>
    <property type="match status" value="1"/>
</dbReference>
<name>A0A1I5WGF1_9PSEU</name>
<evidence type="ECO:0008006" key="4">
    <source>
        <dbReference type="Google" id="ProtNLM"/>
    </source>
</evidence>
<dbReference type="RefSeq" id="WP_013673390.1">
    <property type="nucleotide sequence ID" value="NZ_FOWC01000009.1"/>
</dbReference>
<sequence length="175" mass="17815">MTTRRWRVAAGILVAAYAATIAGANWATTLWPAVAVAVAGLHVPAGSLLAGLAFTVRDLLQDAVGARTTLLAICLGAALSGLVAEPRIALASAAAFAVSELVDLAVYTPLRDRSRLAAVGVSNAVGLLVDSLLFLPMAFGSLTYLTGQLVGKTATTLLAVAVLGVVRARRRAVPA</sequence>
<feature type="transmembrane region" description="Helical" evidence="1">
    <location>
        <begin position="117"/>
        <end position="139"/>
    </location>
</feature>
<reference evidence="3" key="1">
    <citation type="submission" date="2016-10" db="EMBL/GenBank/DDBJ databases">
        <authorList>
            <person name="Varghese N."/>
            <person name="Submissions S."/>
        </authorList>
    </citation>
    <scope>NUCLEOTIDE SEQUENCE [LARGE SCALE GENOMIC DNA]</scope>
    <source>
        <strain evidence="3">DSM 44637</strain>
    </source>
</reference>
<feature type="transmembrane region" description="Helical" evidence="1">
    <location>
        <begin position="145"/>
        <end position="166"/>
    </location>
</feature>
<dbReference type="AlphaFoldDB" id="A0A1I5WGF1"/>
<dbReference type="EMBL" id="FOWC01000009">
    <property type="protein sequence ID" value="SFQ18638.1"/>
    <property type="molecule type" value="Genomic_DNA"/>
</dbReference>
<dbReference type="Proteomes" id="UP000199137">
    <property type="component" value="Unassembled WGS sequence"/>
</dbReference>
<proteinExistence type="predicted"/>